<organism evidence="1 2">
    <name type="scientific">Cohnella fermenti</name>
    <dbReference type="NCBI Taxonomy" id="2565925"/>
    <lineage>
        <taxon>Bacteria</taxon>
        <taxon>Bacillati</taxon>
        <taxon>Bacillota</taxon>
        <taxon>Bacilli</taxon>
        <taxon>Bacillales</taxon>
        <taxon>Paenibacillaceae</taxon>
        <taxon>Cohnella</taxon>
    </lineage>
</organism>
<dbReference type="EMBL" id="SSOB01000024">
    <property type="protein sequence ID" value="THF76552.1"/>
    <property type="molecule type" value="Genomic_DNA"/>
</dbReference>
<protein>
    <recommendedName>
        <fullName evidence="3">ATP-grasp domain-containing protein</fullName>
    </recommendedName>
</protein>
<keyword evidence="2" id="KW-1185">Reference proteome</keyword>
<evidence type="ECO:0000313" key="1">
    <source>
        <dbReference type="EMBL" id="THF76552.1"/>
    </source>
</evidence>
<dbReference type="AlphaFoldDB" id="A0A4S4BQX9"/>
<proteinExistence type="predicted"/>
<dbReference type="Proteomes" id="UP000310636">
    <property type="component" value="Unassembled WGS sequence"/>
</dbReference>
<dbReference type="SUPFAM" id="SSF56059">
    <property type="entry name" value="Glutathione synthetase ATP-binding domain-like"/>
    <property type="match status" value="1"/>
</dbReference>
<comment type="caution">
    <text evidence="1">The sequence shown here is derived from an EMBL/GenBank/DDBJ whole genome shotgun (WGS) entry which is preliminary data.</text>
</comment>
<dbReference type="Gene3D" id="3.30.470.20">
    <property type="entry name" value="ATP-grasp fold, B domain"/>
    <property type="match status" value="1"/>
</dbReference>
<evidence type="ECO:0008006" key="3">
    <source>
        <dbReference type="Google" id="ProtNLM"/>
    </source>
</evidence>
<reference evidence="1 2" key="1">
    <citation type="submission" date="2019-04" db="EMBL/GenBank/DDBJ databases">
        <title>Cohnella sp. nov. isolated from preserved vegetables.</title>
        <authorList>
            <person name="Lin S.-Y."/>
            <person name="Hung M.-H."/>
            <person name="Young C.-C."/>
        </authorList>
    </citation>
    <scope>NUCLEOTIDE SEQUENCE [LARGE SCALE GENOMIC DNA]</scope>
    <source>
        <strain evidence="1 2">CC-MHH1044</strain>
    </source>
</reference>
<sequence length="229" mass="25101">MMLTSPSLLPALPETYGMSRSHFLALLDRYGQVVVKPSGGWGGDGVLFISRQRGGSYEIVDGRKKQQVLGAEEAYLQVAGKTKAKPHVVQRKIDLAAVGGRPFDVRVVVQRKQSSDWAVTGILAKIAGPGYRITNVERSRGRVVPLSAAILQSNIQGKSAGRIQAEVTRMGLQSAELFRQHYGVRKVGLDIGIDVSGKPWIIEANFKPADSLFRKLKDKSMYRKIVSLD</sequence>
<dbReference type="InterPro" id="IPR026838">
    <property type="entry name" value="YheC/D"/>
</dbReference>
<name>A0A4S4BQX9_9BACL</name>
<evidence type="ECO:0000313" key="2">
    <source>
        <dbReference type="Proteomes" id="UP000310636"/>
    </source>
</evidence>
<accession>A0A4S4BQX9</accession>
<dbReference type="Pfam" id="PF14398">
    <property type="entry name" value="ATPgrasp_YheCD"/>
    <property type="match status" value="1"/>
</dbReference>
<dbReference type="OrthoDB" id="7869153at2"/>
<gene>
    <name evidence="1" type="ORF">E6C55_18635</name>
</gene>